<dbReference type="AlphaFoldDB" id="A0A8K0DQP7"/>
<dbReference type="InterPro" id="IPR025757">
    <property type="entry name" value="MIP1_Leuzipper"/>
</dbReference>
<organism evidence="3 4">
    <name type="scientific">Rhamnella rubrinervis</name>
    <dbReference type="NCBI Taxonomy" id="2594499"/>
    <lineage>
        <taxon>Eukaryota</taxon>
        <taxon>Viridiplantae</taxon>
        <taxon>Streptophyta</taxon>
        <taxon>Embryophyta</taxon>
        <taxon>Tracheophyta</taxon>
        <taxon>Spermatophyta</taxon>
        <taxon>Magnoliopsida</taxon>
        <taxon>eudicotyledons</taxon>
        <taxon>Gunneridae</taxon>
        <taxon>Pentapetalae</taxon>
        <taxon>rosids</taxon>
        <taxon>fabids</taxon>
        <taxon>Rosales</taxon>
        <taxon>Rhamnaceae</taxon>
        <taxon>rhamnoid group</taxon>
        <taxon>Rhamneae</taxon>
        <taxon>Rhamnella</taxon>
    </lineage>
</organism>
<proteinExistence type="predicted"/>
<dbReference type="OrthoDB" id="418495at2759"/>
<accession>A0A8K0DQP7</accession>
<evidence type="ECO:0000313" key="3">
    <source>
        <dbReference type="EMBL" id="KAF3435632.1"/>
    </source>
</evidence>
<evidence type="ECO:0000259" key="1">
    <source>
        <dbReference type="Pfam" id="PF04784"/>
    </source>
</evidence>
<dbReference type="InterPro" id="IPR006869">
    <property type="entry name" value="DUF547"/>
</dbReference>
<dbReference type="EMBL" id="VOIH02000010">
    <property type="protein sequence ID" value="KAF3435632.1"/>
    <property type="molecule type" value="Genomic_DNA"/>
</dbReference>
<sequence>MEVGVCRHKRSKSDPVKRKSELDKLDIIVEAPYWLEMEEMGGPMGCAETRKTSKSNVQISLNQEIVKLQKQLQDQFAARCALEKALSYRALTHDATIDNSIPKPTKELIKEIAVLELEIVYLERYLLSLYRNIFYEQMPSVSSMDGRSSSAMVTHKEISAEAPRRDIMPEKEKPLTQSGNHISQNSLRNRLKECNDNWEPEKLLDSSIHRSHSSLSQRSACSFRISPPKESLNKAVDSYHSLPLSMLEQAQSATPNAILEEHLDTCMIDDVPDTPNRLSEEMVKCISVIFCELADPPLINQDYPSSPVAFSSSIDDLSSQGQDEKWSSRDRKLPFFNSHVNPFQFEGSEELSGPYCRMSKVQWICRDAEKLRFVEQMLQKFRSLVCRLEELDPRQMRHEEKLAFWINVHNALVMHAFLVYGIPQNNLKRVSLLLKAAYNVGGHTISVDMIQNSILGCRLPRPGQWIRLLFSSKTKFKVGDARKAFEIDHPEPLLHFALCSGRQSDPAVRIYTPKRVFEELETAKEEYLQSTFILHKEQKILLPKIVESFAKDSGLCPVGVAEMIEHFMPDPTRKRIQQCRHKKNWKGIEWIPHNFTFQYLLSKEVAW</sequence>
<evidence type="ECO:0000313" key="4">
    <source>
        <dbReference type="Proteomes" id="UP000796880"/>
    </source>
</evidence>
<dbReference type="PANTHER" id="PTHR23054">
    <property type="entry name" value="TERNARY COMPLEX FACTOR MIP1, LEUCINE-ZIPPER-RELATED"/>
    <property type="match status" value="1"/>
</dbReference>
<protein>
    <recommendedName>
        <fullName evidence="5">Electron transporter</fullName>
    </recommendedName>
</protein>
<evidence type="ECO:0000259" key="2">
    <source>
        <dbReference type="Pfam" id="PF14389"/>
    </source>
</evidence>
<reference evidence="3" key="1">
    <citation type="submission" date="2020-03" db="EMBL/GenBank/DDBJ databases">
        <title>A high-quality chromosome-level genome assembly of a woody plant with both climbing and erect habits, Rhamnella rubrinervis.</title>
        <authorList>
            <person name="Lu Z."/>
            <person name="Yang Y."/>
            <person name="Zhu X."/>
            <person name="Sun Y."/>
        </authorList>
    </citation>
    <scope>NUCLEOTIDE SEQUENCE</scope>
    <source>
        <strain evidence="3">BYM</strain>
        <tissue evidence="3">Leaf</tissue>
    </source>
</reference>
<feature type="domain" description="DUF547" evidence="1">
    <location>
        <begin position="394"/>
        <end position="528"/>
    </location>
</feature>
<keyword evidence="4" id="KW-1185">Reference proteome</keyword>
<dbReference type="Proteomes" id="UP000796880">
    <property type="component" value="Unassembled WGS sequence"/>
</dbReference>
<evidence type="ECO:0008006" key="5">
    <source>
        <dbReference type="Google" id="ProtNLM"/>
    </source>
</evidence>
<dbReference type="Pfam" id="PF04784">
    <property type="entry name" value="DUF547"/>
    <property type="match status" value="1"/>
</dbReference>
<gene>
    <name evidence="3" type="ORF">FNV43_RR22723</name>
</gene>
<dbReference type="Pfam" id="PF14389">
    <property type="entry name" value="Lzipper-MIP1"/>
    <property type="match status" value="1"/>
</dbReference>
<comment type="caution">
    <text evidence="3">The sequence shown here is derived from an EMBL/GenBank/DDBJ whole genome shotgun (WGS) entry which is preliminary data.</text>
</comment>
<feature type="domain" description="Ternary complex factor MIP1 leucine-zipper" evidence="2">
    <location>
        <begin position="54"/>
        <end position="136"/>
    </location>
</feature>
<dbReference type="PANTHER" id="PTHR23054:SF20">
    <property type="entry name" value="DUF547 DOMAIN-CONTAINING PROTEIN"/>
    <property type="match status" value="1"/>
</dbReference>
<name>A0A8K0DQP7_9ROSA</name>